<feature type="region of interest" description="Disordered" evidence="1">
    <location>
        <begin position="29"/>
        <end position="113"/>
    </location>
</feature>
<name>A0ABR4QSZ9_9CEST</name>
<evidence type="ECO:0000256" key="1">
    <source>
        <dbReference type="SAM" id="MobiDB-lite"/>
    </source>
</evidence>
<dbReference type="Proteomes" id="UP001651158">
    <property type="component" value="Unassembled WGS sequence"/>
</dbReference>
<accession>A0ABR4QSZ9</accession>
<proteinExistence type="predicted"/>
<dbReference type="EMBL" id="JAKROA010000001">
    <property type="protein sequence ID" value="KAL5112760.1"/>
    <property type="molecule type" value="Genomic_DNA"/>
</dbReference>
<feature type="compositionally biased region" description="Polar residues" evidence="1">
    <location>
        <begin position="84"/>
        <end position="95"/>
    </location>
</feature>
<reference evidence="2 3" key="1">
    <citation type="journal article" date="2022" name="Front. Cell. Infect. Microbiol.">
        <title>The Genomes of Two Strains of Taenia crassiceps the Animal Model for the Study of Human Cysticercosis.</title>
        <authorList>
            <person name="Bobes R.J."/>
            <person name="Estrada K."/>
            <person name="Rios-Valencia D.G."/>
            <person name="Calderon-Gallegos A."/>
            <person name="de la Torre P."/>
            <person name="Carrero J.C."/>
            <person name="Sanchez-Flores A."/>
            <person name="Laclette J.P."/>
        </authorList>
    </citation>
    <scope>NUCLEOTIDE SEQUENCE [LARGE SCALE GENOMIC DNA]</scope>
    <source>
        <strain evidence="2">WFUcys</strain>
    </source>
</reference>
<feature type="region of interest" description="Disordered" evidence="1">
    <location>
        <begin position="126"/>
        <end position="150"/>
    </location>
</feature>
<evidence type="ECO:0000313" key="2">
    <source>
        <dbReference type="EMBL" id="KAL5112760.1"/>
    </source>
</evidence>
<gene>
    <name evidence="2" type="ORF">TcWFU_008575</name>
</gene>
<evidence type="ECO:0000313" key="3">
    <source>
        <dbReference type="Proteomes" id="UP001651158"/>
    </source>
</evidence>
<protein>
    <submittedName>
        <fullName evidence="2">Uncharacterized protein</fullName>
    </submittedName>
</protein>
<keyword evidence="3" id="KW-1185">Reference proteome</keyword>
<comment type="caution">
    <text evidence="2">The sequence shown here is derived from an EMBL/GenBank/DDBJ whole genome shotgun (WGS) entry which is preliminary data.</text>
</comment>
<organism evidence="2 3">
    <name type="scientific">Taenia crassiceps</name>
    <dbReference type="NCBI Taxonomy" id="6207"/>
    <lineage>
        <taxon>Eukaryota</taxon>
        <taxon>Metazoa</taxon>
        <taxon>Spiralia</taxon>
        <taxon>Lophotrochozoa</taxon>
        <taxon>Platyhelminthes</taxon>
        <taxon>Cestoda</taxon>
        <taxon>Eucestoda</taxon>
        <taxon>Cyclophyllidea</taxon>
        <taxon>Taeniidae</taxon>
        <taxon>Taenia</taxon>
    </lineage>
</organism>
<sequence>MKSSPVSIPLHDHVVVATTTTTIKVAPYRKHDMQRTSRSREVDERPQSHHHHYCARSASSADHASPVHGPPHHDNSVSFHILSFSPNNSLPTHQSPPYHLTANASSHAHDSTHALPQAWPAQTLHSTTCTPSLKSPSYLPQTSLSHYAPT</sequence>
<feature type="compositionally biased region" description="Basic and acidic residues" evidence="1">
    <location>
        <begin position="29"/>
        <end position="47"/>
    </location>
</feature>